<keyword evidence="4 8" id="KW-0812">Transmembrane</keyword>
<accession>A0A4E9EYM6</accession>
<proteinExistence type="predicted"/>
<dbReference type="EMBL" id="CAAKNF010000196">
    <property type="protein sequence ID" value="VIO88990.1"/>
    <property type="molecule type" value="Genomic_DNA"/>
</dbReference>
<keyword evidence="3" id="KW-0337">GPI-anchor biosynthesis</keyword>
<dbReference type="GeneID" id="66059142"/>
<evidence type="ECO:0000256" key="4">
    <source>
        <dbReference type="ARBA" id="ARBA00022692"/>
    </source>
</evidence>
<feature type="transmembrane region" description="Helical" evidence="8">
    <location>
        <begin position="106"/>
        <end position="130"/>
    </location>
</feature>
<name>A0A4E9EYM6_BRUMA</name>
<dbReference type="AlphaFoldDB" id="A0A4E9EYM6"/>
<dbReference type="InterPro" id="IPR009580">
    <property type="entry name" value="GPI_biosynthesis_protein_Pig-F"/>
</dbReference>
<dbReference type="UniPathway" id="UPA00196"/>
<dbReference type="GO" id="GO:0005789">
    <property type="term" value="C:endoplasmic reticulum membrane"/>
    <property type="evidence" value="ECO:0007669"/>
    <property type="project" value="UniProtKB-SubCell"/>
</dbReference>
<feature type="transmembrane region" description="Helical" evidence="8">
    <location>
        <begin position="75"/>
        <end position="94"/>
    </location>
</feature>
<dbReference type="KEGG" id="bmy:BM_BM18036"/>
<evidence type="ECO:0000256" key="5">
    <source>
        <dbReference type="ARBA" id="ARBA00022824"/>
    </source>
</evidence>
<keyword evidence="5" id="KW-0256">Endoplasmic reticulum</keyword>
<sequence>MKLSRAISYTALGVTVIYVTAILLGAPLLSHFGANFVFSIVLAIVSIFPLLLVAENFDSLDNILFGKRQLSDKCLLARQLSLGGVFGAWFGAFVIPFDWDRWWQRWPIPCVLGAVIGGILGCLTSSYKILFSYLEKQRKLEKFV</sequence>
<evidence type="ECO:0000256" key="1">
    <source>
        <dbReference type="ARBA" id="ARBA00004477"/>
    </source>
</evidence>
<dbReference type="CTD" id="66059142"/>
<evidence type="ECO:0000256" key="3">
    <source>
        <dbReference type="ARBA" id="ARBA00022502"/>
    </source>
</evidence>
<accession>A0A5S6PEZ0</accession>
<dbReference type="RefSeq" id="XP_042931235.1">
    <property type="nucleotide sequence ID" value="XM_043075301.1"/>
</dbReference>
<evidence type="ECO:0000256" key="6">
    <source>
        <dbReference type="ARBA" id="ARBA00022989"/>
    </source>
</evidence>
<keyword evidence="7 8" id="KW-0472">Membrane</keyword>
<keyword evidence="10" id="KW-1185">Reference proteome</keyword>
<evidence type="ECO:0000313" key="11">
    <source>
        <dbReference type="WBParaSite" id="Bm18036.1"/>
    </source>
</evidence>
<dbReference type="Proteomes" id="UP000006672">
    <property type="component" value="Unassembled WGS sequence"/>
</dbReference>
<evidence type="ECO:0000313" key="10">
    <source>
        <dbReference type="Proteomes" id="UP000006672"/>
    </source>
</evidence>
<dbReference type="GO" id="GO:0006506">
    <property type="term" value="P:GPI anchor biosynthetic process"/>
    <property type="evidence" value="ECO:0007669"/>
    <property type="project" value="UniProtKB-UniPathway"/>
</dbReference>
<gene>
    <name evidence="9 11" type="primary">Bm18036</name>
    <name evidence="9" type="ORF">BM_BM18036</name>
</gene>
<keyword evidence="6 8" id="KW-1133">Transmembrane helix</keyword>
<dbReference type="OrthoDB" id="17366at2759"/>
<reference evidence="11" key="3">
    <citation type="submission" date="2019-12" db="UniProtKB">
        <authorList>
            <consortium name="WormBaseParasite"/>
        </authorList>
    </citation>
    <scope>IDENTIFICATION</scope>
</reference>
<dbReference type="WBParaSite" id="Bm18036.1">
    <property type="protein sequence ID" value="Bm18036.1"/>
    <property type="gene ID" value="WBGene00269176"/>
</dbReference>
<comment type="subcellular location">
    <subcellularLocation>
        <location evidence="1">Endoplasmic reticulum membrane</location>
        <topology evidence="1">Multi-pass membrane protein</topology>
    </subcellularLocation>
</comment>
<feature type="transmembrane region" description="Helical" evidence="8">
    <location>
        <begin position="7"/>
        <end position="26"/>
    </location>
</feature>
<organism evidence="9">
    <name type="scientific">Brugia malayi</name>
    <name type="common">Filarial nematode worm</name>
    <dbReference type="NCBI Taxonomy" id="6279"/>
    <lineage>
        <taxon>Eukaryota</taxon>
        <taxon>Metazoa</taxon>
        <taxon>Ecdysozoa</taxon>
        <taxon>Nematoda</taxon>
        <taxon>Chromadorea</taxon>
        <taxon>Rhabditida</taxon>
        <taxon>Spirurina</taxon>
        <taxon>Spiruromorpha</taxon>
        <taxon>Filarioidea</taxon>
        <taxon>Onchocercidae</taxon>
        <taxon>Brugia</taxon>
    </lineage>
</organism>
<comment type="pathway">
    <text evidence="2">Glycolipid biosynthesis; glycosylphosphatidylinositol-anchor biosynthesis.</text>
</comment>
<evidence type="ECO:0000256" key="7">
    <source>
        <dbReference type="ARBA" id="ARBA00023136"/>
    </source>
</evidence>
<evidence type="ECO:0000313" key="9">
    <source>
        <dbReference type="EMBL" id="VIO88990.1"/>
    </source>
</evidence>
<feature type="transmembrane region" description="Helical" evidence="8">
    <location>
        <begin position="32"/>
        <end position="54"/>
    </location>
</feature>
<reference evidence="10" key="1">
    <citation type="journal article" date="2007" name="Science">
        <title>Draft genome of the filarial nematode parasite Brugia malayi.</title>
        <authorList>
            <person name="Ghedin E."/>
            <person name="Wang S."/>
            <person name="Spiro D."/>
            <person name="Caler E."/>
            <person name="Zhao Q."/>
            <person name="Crabtree J."/>
            <person name="Allen J.E."/>
            <person name="Delcher A.L."/>
            <person name="Guiliano D.B."/>
            <person name="Miranda-Saavedra D."/>
            <person name="Angiuoli S.V."/>
            <person name="Creasy T."/>
            <person name="Amedeo P."/>
            <person name="Haas B."/>
            <person name="El-Sayed N.M."/>
            <person name="Wortman J.R."/>
            <person name="Feldblyum T."/>
            <person name="Tallon L."/>
            <person name="Schatz M."/>
            <person name="Shumway M."/>
            <person name="Koo H."/>
            <person name="Salzberg S.L."/>
            <person name="Schobel S."/>
            <person name="Pertea M."/>
            <person name="Pop M."/>
            <person name="White O."/>
            <person name="Barton G.J."/>
            <person name="Carlow C.K."/>
            <person name="Crawford M.J."/>
            <person name="Daub J."/>
            <person name="Dimmic M.W."/>
            <person name="Estes C.F."/>
            <person name="Foster J.M."/>
            <person name="Ganatra M."/>
            <person name="Gregory W.F."/>
            <person name="Johnson N.M."/>
            <person name="Jin J."/>
            <person name="Komuniecki R."/>
            <person name="Korf I."/>
            <person name="Kumar S."/>
            <person name="Laney S."/>
            <person name="Li B.W."/>
            <person name="Li W."/>
            <person name="Lindblom T.H."/>
            <person name="Lustigman S."/>
            <person name="Ma D."/>
            <person name="Maina C.V."/>
            <person name="Martin D.M."/>
            <person name="McCarter J.P."/>
            <person name="McReynolds L."/>
            <person name="Mitreva M."/>
            <person name="Nutman T.B."/>
            <person name="Parkinson J."/>
            <person name="Peregrin-Alvarez J.M."/>
            <person name="Poole C."/>
            <person name="Ren Q."/>
            <person name="Saunders L."/>
            <person name="Sluder A.E."/>
            <person name="Smith K."/>
            <person name="Stanke M."/>
            <person name="Unnasch T.R."/>
            <person name="Ware J."/>
            <person name="Wei A.D."/>
            <person name="Weil G."/>
            <person name="Williams D.J."/>
            <person name="Zhang Y."/>
            <person name="Williams S.A."/>
            <person name="Fraser-Liggett C."/>
            <person name="Slatko B."/>
            <person name="Blaxter M.L."/>
            <person name="Scott A.L."/>
        </authorList>
    </citation>
    <scope>NUCLEOTIDE SEQUENCE</scope>
    <source>
        <strain evidence="10">FR3</strain>
    </source>
</reference>
<reference evidence="9" key="2">
    <citation type="submission" date="2019-04" db="EMBL/GenBank/DDBJ databases">
        <authorList>
            <person name="Howe K."/>
            <person name="Paulini M."/>
            <person name="Williams G."/>
        </authorList>
    </citation>
    <scope>NUCLEOTIDE SEQUENCE [LARGE SCALE GENOMIC DNA]</scope>
    <source>
        <strain evidence="9">FR3</strain>
    </source>
</reference>
<dbReference type="Pfam" id="PF06699">
    <property type="entry name" value="PIG-F"/>
    <property type="match status" value="1"/>
</dbReference>
<protein>
    <submittedName>
        <fullName evidence="11">Phosphatidylinositol-glycan biosynthesis class F protein</fullName>
    </submittedName>
</protein>
<evidence type="ECO:0000256" key="2">
    <source>
        <dbReference type="ARBA" id="ARBA00004687"/>
    </source>
</evidence>
<dbReference type="STRING" id="6279.A0A5S6PEZ0"/>
<evidence type="ECO:0000256" key="8">
    <source>
        <dbReference type="SAM" id="Phobius"/>
    </source>
</evidence>